<feature type="domain" description="Nucleolus and neural progenitor protein-like N-terminal" evidence="1">
    <location>
        <begin position="4"/>
        <end position="188"/>
    </location>
</feature>
<dbReference type="GO" id="GO:0045747">
    <property type="term" value="P:positive regulation of Notch signaling pathway"/>
    <property type="evidence" value="ECO:0007669"/>
    <property type="project" value="TreeGrafter"/>
</dbReference>
<dbReference type="AlphaFoldDB" id="A0A834MKC3"/>
<dbReference type="PANTHER" id="PTHR34761">
    <property type="entry name" value="NUCLEOLUS AND NEURAL PROGENITOR PROTEIN"/>
    <property type="match status" value="1"/>
</dbReference>
<name>A0A834MKC3_RHYFE</name>
<comment type="caution">
    <text evidence="2">The sequence shown here is derived from an EMBL/GenBank/DDBJ whole genome shotgun (WGS) entry which is preliminary data.</text>
</comment>
<dbReference type="InterPro" id="IPR027951">
    <property type="entry name" value="Nepro_N"/>
</dbReference>
<evidence type="ECO:0000259" key="1">
    <source>
        <dbReference type="Pfam" id="PF14780"/>
    </source>
</evidence>
<gene>
    <name evidence="2" type="ORF">GWI33_005657</name>
</gene>
<accession>A0A834MKC3</accession>
<dbReference type="Pfam" id="PF14780">
    <property type="entry name" value="NEPRO_N"/>
    <property type="match status" value="1"/>
</dbReference>
<dbReference type="InterPro" id="IPR052835">
    <property type="entry name" value="Nepro"/>
</dbReference>
<dbReference type="GO" id="GO:0005634">
    <property type="term" value="C:nucleus"/>
    <property type="evidence" value="ECO:0007669"/>
    <property type="project" value="TreeGrafter"/>
</dbReference>
<dbReference type="PANTHER" id="PTHR34761:SF1">
    <property type="entry name" value="NUCLEOLUS AND NEURAL PROGENITOR PROTEIN"/>
    <property type="match status" value="1"/>
</dbReference>
<proteinExistence type="predicted"/>
<sequence>MDLWNHRFLPSPPVNSYKATGINIEFLDHTKFRHSVQQTITHLKDQEYLIRETAVLSRMIYRLKLKYRNSKDFKTIEKLKHSLNIFLKNDLINHLNLLLDIIPTYYSIDTYLPTKNMVSYILVRIQGLVKLLERIYETCKIGALQINQKISTGHFWKLSFLMFSVISRISILTKHNTKMLCESYGRLYPYIQKLENSGKEWLPSTYILPPDLREWLAVSWVYEEDYIDLTVQTNFNDVIEILNLIDDDDVEISDEYIIIKEDESNDIKDFNSNKNTLNKDKMRGFSIDEDDIGVEIIDSITNSPTKKLNSNMKNGRHISNKSIADKYIDLDSETSNNMFLKPLKAEDQSIIIISDSPNKNKSGSINSEDAVNPINNYLDQLKNIQKQTVKKTFQQNIITIDDFDKNQHNKCGKKRKNKSNNTKKLLAKNINSPNDLRSDKFKKETDEDNDVIIIPDSPSVSAGPSQQARYIREDLKTNKLSIQEEKTKPNKKNKRKKLIYRKVSSNWPRKLNMFRTE</sequence>
<evidence type="ECO:0000313" key="2">
    <source>
        <dbReference type="EMBL" id="KAF7286361.1"/>
    </source>
</evidence>
<organism evidence="2 3">
    <name type="scientific">Rhynchophorus ferrugineus</name>
    <name type="common">Red palm weevil</name>
    <name type="synonym">Curculio ferrugineus</name>
    <dbReference type="NCBI Taxonomy" id="354439"/>
    <lineage>
        <taxon>Eukaryota</taxon>
        <taxon>Metazoa</taxon>
        <taxon>Ecdysozoa</taxon>
        <taxon>Arthropoda</taxon>
        <taxon>Hexapoda</taxon>
        <taxon>Insecta</taxon>
        <taxon>Pterygota</taxon>
        <taxon>Neoptera</taxon>
        <taxon>Endopterygota</taxon>
        <taxon>Coleoptera</taxon>
        <taxon>Polyphaga</taxon>
        <taxon>Cucujiformia</taxon>
        <taxon>Curculionidae</taxon>
        <taxon>Dryophthorinae</taxon>
        <taxon>Rhynchophorus</taxon>
    </lineage>
</organism>
<keyword evidence="3" id="KW-1185">Reference proteome</keyword>
<protein>
    <recommendedName>
        <fullName evidence="1">Nucleolus and neural progenitor protein-like N-terminal domain-containing protein</fullName>
    </recommendedName>
</protein>
<dbReference type="OrthoDB" id="9899341at2759"/>
<dbReference type="EMBL" id="JAACXV010000027">
    <property type="protein sequence ID" value="KAF7286361.1"/>
    <property type="molecule type" value="Genomic_DNA"/>
</dbReference>
<reference evidence="2" key="1">
    <citation type="submission" date="2020-08" db="EMBL/GenBank/DDBJ databases">
        <title>Genome sequencing and assembly of the red palm weevil Rhynchophorus ferrugineus.</title>
        <authorList>
            <person name="Dias G.B."/>
            <person name="Bergman C.M."/>
            <person name="Manee M."/>
        </authorList>
    </citation>
    <scope>NUCLEOTIDE SEQUENCE</scope>
    <source>
        <strain evidence="2">AA-2017</strain>
        <tissue evidence="2">Whole larva</tissue>
    </source>
</reference>
<dbReference type="Proteomes" id="UP000625711">
    <property type="component" value="Unassembled WGS sequence"/>
</dbReference>
<evidence type="ECO:0000313" key="3">
    <source>
        <dbReference type="Proteomes" id="UP000625711"/>
    </source>
</evidence>